<accession>A0ABP5Q7Q6</accession>
<dbReference type="RefSeq" id="WP_259478372.1">
    <property type="nucleotide sequence ID" value="NZ_BAAAQY010000002.1"/>
</dbReference>
<dbReference type="Proteomes" id="UP001500929">
    <property type="component" value="Unassembled WGS sequence"/>
</dbReference>
<evidence type="ECO:0000313" key="1">
    <source>
        <dbReference type="EMBL" id="GAA2225676.1"/>
    </source>
</evidence>
<dbReference type="EMBL" id="BAAAQY010000002">
    <property type="protein sequence ID" value="GAA2225676.1"/>
    <property type="molecule type" value="Genomic_DNA"/>
</dbReference>
<gene>
    <name evidence="1" type="ORF">GCM10009851_06830</name>
</gene>
<comment type="caution">
    <text evidence="1">The sequence shown here is derived from an EMBL/GenBank/DDBJ whole genome shotgun (WGS) entry which is preliminary data.</text>
</comment>
<protein>
    <submittedName>
        <fullName evidence="1">Uncharacterized protein</fullName>
    </submittedName>
</protein>
<evidence type="ECO:0000313" key="2">
    <source>
        <dbReference type="Proteomes" id="UP001500929"/>
    </source>
</evidence>
<keyword evidence="2" id="KW-1185">Reference proteome</keyword>
<sequence>MTAPKESGGDRVELWWLPVGAGGHVVVHTSRWWELLRARLERRPPRPLFHAALELFVGDRRYVIEMTPAWGQPSAARGVVVSGPVGLRPLGRLRLFRYTIRAWPEGVLPDRGYAVSTPTVIPLARSVANELLAEVSRVPALTWGRRPTDADDMWSSNSVVSWLLTTAGLDATRLSPPADGLAPGWSAGILVATTTRR</sequence>
<name>A0ABP5Q7Q6_9MICO</name>
<organism evidence="1 2">
    <name type="scientific">Herbiconiux moechotypicola</name>
    <dbReference type="NCBI Taxonomy" id="637393"/>
    <lineage>
        <taxon>Bacteria</taxon>
        <taxon>Bacillati</taxon>
        <taxon>Actinomycetota</taxon>
        <taxon>Actinomycetes</taxon>
        <taxon>Micrococcales</taxon>
        <taxon>Microbacteriaceae</taxon>
        <taxon>Herbiconiux</taxon>
    </lineage>
</organism>
<reference evidence="2" key="1">
    <citation type="journal article" date="2019" name="Int. J. Syst. Evol. Microbiol.">
        <title>The Global Catalogue of Microorganisms (GCM) 10K type strain sequencing project: providing services to taxonomists for standard genome sequencing and annotation.</title>
        <authorList>
            <consortium name="The Broad Institute Genomics Platform"/>
            <consortium name="The Broad Institute Genome Sequencing Center for Infectious Disease"/>
            <person name="Wu L."/>
            <person name="Ma J."/>
        </authorList>
    </citation>
    <scope>NUCLEOTIDE SEQUENCE [LARGE SCALE GENOMIC DNA]</scope>
    <source>
        <strain evidence="2">JCM 16117</strain>
    </source>
</reference>
<proteinExistence type="predicted"/>